<evidence type="ECO:0000313" key="14">
    <source>
        <dbReference type="Proteomes" id="UP000321617"/>
    </source>
</evidence>
<feature type="domain" description="Plastocyanin-like" evidence="12">
    <location>
        <begin position="69"/>
        <end position="183"/>
    </location>
</feature>
<evidence type="ECO:0000256" key="7">
    <source>
        <dbReference type="ARBA" id="ARBA00042896"/>
    </source>
</evidence>
<dbReference type="OrthoDB" id="345021at2"/>
<dbReference type="InterPro" id="IPR045087">
    <property type="entry name" value="Cu-oxidase_fam"/>
</dbReference>
<comment type="subunit">
    <text evidence="2">Monomer.</text>
</comment>
<dbReference type="GO" id="GO:0016491">
    <property type="term" value="F:oxidoreductase activity"/>
    <property type="evidence" value="ECO:0007669"/>
    <property type="project" value="UniProtKB-KW"/>
</dbReference>
<evidence type="ECO:0000256" key="3">
    <source>
        <dbReference type="ARBA" id="ARBA00022723"/>
    </source>
</evidence>
<evidence type="ECO:0000256" key="1">
    <source>
        <dbReference type="ARBA" id="ARBA00010609"/>
    </source>
</evidence>
<dbReference type="InterPro" id="IPR011707">
    <property type="entry name" value="Cu-oxidase-like_N"/>
</dbReference>
<organism evidence="13 14">
    <name type="scientific">Stackebrandtia albiflava</name>
    <dbReference type="NCBI Taxonomy" id="406432"/>
    <lineage>
        <taxon>Bacteria</taxon>
        <taxon>Bacillati</taxon>
        <taxon>Actinomycetota</taxon>
        <taxon>Actinomycetes</taxon>
        <taxon>Glycomycetales</taxon>
        <taxon>Glycomycetaceae</taxon>
        <taxon>Stackebrandtia</taxon>
    </lineage>
</organism>
<evidence type="ECO:0000256" key="10">
    <source>
        <dbReference type="SAM" id="SignalP"/>
    </source>
</evidence>
<keyword evidence="10" id="KW-0732">Signal</keyword>
<dbReference type="CDD" id="cd04232">
    <property type="entry name" value="CuRO_1_CueO_FtsP"/>
    <property type="match status" value="1"/>
</dbReference>
<feature type="domain" description="Plastocyanin-like" evidence="11">
    <location>
        <begin position="372"/>
        <end position="483"/>
    </location>
</feature>
<dbReference type="Gene3D" id="2.60.40.420">
    <property type="entry name" value="Cupredoxins - blue copper proteins"/>
    <property type="match status" value="3"/>
</dbReference>
<keyword evidence="4" id="KW-0560">Oxidoreductase</keyword>
<keyword evidence="14" id="KW-1185">Reference proteome</keyword>
<evidence type="ECO:0000256" key="9">
    <source>
        <dbReference type="ARBA" id="ARBA00048092"/>
    </source>
</evidence>
<dbReference type="InterPro" id="IPR011706">
    <property type="entry name" value="Cu-oxidase_C"/>
</dbReference>
<dbReference type="Pfam" id="PF07731">
    <property type="entry name" value="Cu-oxidase_2"/>
    <property type="match status" value="1"/>
</dbReference>
<evidence type="ECO:0000313" key="13">
    <source>
        <dbReference type="EMBL" id="TWJ15093.1"/>
    </source>
</evidence>
<dbReference type="CDD" id="cd13890">
    <property type="entry name" value="CuRO_3_CueO_FtsP"/>
    <property type="match status" value="1"/>
</dbReference>
<dbReference type="PROSITE" id="PS00080">
    <property type="entry name" value="MULTICOPPER_OXIDASE2"/>
    <property type="match status" value="1"/>
</dbReference>
<reference evidence="13 14" key="1">
    <citation type="journal article" date="2013" name="Stand. Genomic Sci.">
        <title>Genomic Encyclopedia of Type Strains, Phase I: The one thousand microbial genomes (KMG-I) project.</title>
        <authorList>
            <person name="Kyrpides N.C."/>
            <person name="Woyke T."/>
            <person name="Eisen J.A."/>
            <person name="Garrity G."/>
            <person name="Lilburn T.G."/>
            <person name="Beck B.J."/>
            <person name="Whitman W.B."/>
            <person name="Hugenholtz P."/>
            <person name="Klenk H.P."/>
        </authorList>
    </citation>
    <scope>NUCLEOTIDE SEQUENCE [LARGE SCALE GENOMIC DNA]</scope>
    <source>
        <strain evidence="13 14">DSM 45044</strain>
    </source>
</reference>
<name>A0A562VB54_9ACTN</name>
<dbReference type="AlphaFoldDB" id="A0A562VB54"/>
<dbReference type="Pfam" id="PF07732">
    <property type="entry name" value="Cu-oxidase_3"/>
    <property type="match status" value="1"/>
</dbReference>
<feature type="chain" id="PRO_5038862085" description="Multicopper oxidase CueO" evidence="10">
    <location>
        <begin position="25"/>
        <end position="498"/>
    </location>
</feature>
<evidence type="ECO:0000256" key="5">
    <source>
        <dbReference type="ARBA" id="ARBA00038978"/>
    </source>
</evidence>
<evidence type="ECO:0000256" key="2">
    <source>
        <dbReference type="ARBA" id="ARBA00011245"/>
    </source>
</evidence>
<evidence type="ECO:0000256" key="4">
    <source>
        <dbReference type="ARBA" id="ARBA00023002"/>
    </source>
</evidence>
<dbReference type="PANTHER" id="PTHR48267">
    <property type="entry name" value="CUPREDOXIN SUPERFAMILY PROTEIN"/>
    <property type="match status" value="1"/>
</dbReference>
<dbReference type="InterPro" id="IPR006311">
    <property type="entry name" value="TAT_signal"/>
</dbReference>
<dbReference type="EMBL" id="VLLL01000005">
    <property type="protein sequence ID" value="TWJ15093.1"/>
    <property type="molecule type" value="Genomic_DNA"/>
</dbReference>
<dbReference type="InterPro" id="IPR002355">
    <property type="entry name" value="Cu_oxidase_Cu_BS"/>
</dbReference>
<sequence>MPTTPTRRAVLKAAGLLSATAALSGTVAACGTPVDTAGRVDFTRPLPIPPLMDAETDGAGRKVFRITAQAGSAELLPGTRTDTFGYNGDVLGPTLRARRGDEVSVVVTNRLDVPTSVHWHGMHLPAVADGGPHQPIAPGAEWRPNWYVDQPAATLWYHPHPHGETERQVYRGLAGMFILDDDEADRLPLPRDYGVDDIPLVVQDKRFDDSGALDESGRAEAGLLGDTVLVNGVSGPYLDVSTRLVRLRLLNGSTARTYLFGFTDGRRFAVVGSDGGLFAAPHHTDRIMLSPAERAELVVEMTPGERVVMRSFPPDPDGERFGDSGGEQDTLDIVELRAADALDESPELPDRLVDVPAPDPAVAVTTRLFELQGKRINGQRMDMGRIDEVVLVDSVEIWEIHNDHGQYHNFHVHDVQFRVLDVDGEPPPPELAGWKDTVFMPRHGRKRLLLRFADYADPAMPYMYHCHLLRHEDEGMMGQFVVVAPGQEPELSGHGDHD</sequence>
<feature type="signal peptide" evidence="10">
    <location>
        <begin position="1"/>
        <end position="24"/>
    </location>
</feature>
<dbReference type="Proteomes" id="UP000321617">
    <property type="component" value="Unassembled WGS sequence"/>
</dbReference>
<dbReference type="GO" id="GO:0005507">
    <property type="term" value="F:copper ion binding"/>
    <property type="evidence" value="ECO:0007669"/>
    <property type="project" value="InterPro"/>
</dbReference>
<evidence type="ECO:0000256" key="8">
    <source>
        <dbReference type="ARBA" id="ARBA00043090"/>
    </source>
</evidence>
<evidence type="ECO:0000259" key="11">
    <source>
        <dbReference type="Pfam" id="PF07731"/>
    </source>
</evidence>
<gene>
    <name evidence="13" type="ORF">LX16_0791</name>
</gene>
<dbReference type="EC" id="1.16.3.4" evidence="5"/>
<accession>A0A562VB54</accession>
<comment type="caution">
    <text evidence="13">The sequence shown here is derived from an EMBL/GenBank/DDBJ whole genome shotgun (WGS) entry which is preliminary data.</text>
</comment>
<proteinExistence type="inferred from homology"/>
<evidence type="ECO:0000256" key="6">
    <source>
        <dbReference type="ARBA" id="ARBA00041027"/>
    </source>
</evidence>
<evidence type="ECO:0000259" key="12">
    <source>
        <dbReference type="Pfam" id="PF07732"/>
    </source>
</evidence>
<dbReference type="CDD" id="cd13867">
    <property type="entry name" value="CuRO_2_CueO_FtsP"/>
    <property type="match status" value="1"/>
</dbReference>
<dbReference type="InterPro" id="IPR008972">
    <property type="entry name" value="Cupredoxin"/>
</dbReference>
<comment type="catalytic activity">
    <reaction evidence="9">
        <text>4 Cu(+) + O2 + 4 H(+) = 4 Cu(2+) + 2 H2O</text>
        <dbReference type="Rhea" id="RHEA:30083"/>
        <dbReference type="ChEBI" id="CHEBI:15377"/>
        <dbReference type="ChEBI" id="CHEBI:15378"/>
        <dbReference type="ChEBI" id="CHEBI:15379"/>
        <dbReference type="ChEBI" id="CHEBI:29036"/>
        <dbReference type="ChEBI" id="CHEBI:49552"/>
        <dbReference type="EC" id="1.16.3.4"/>
    </reaction>
    <physiologicalReaction direction="left-to-right" evidence="9">
        <dbReference type="Rhea" id="RHEA:30084"/>
    </physiologicalReaction>
</comment>
<keyword evidence="3" id="KW-0479">Metal-binding</keyword>
<dbReference type="SUPFAM" id="SSF49503">
    <property type="entry name" value="Cupredoxins"/>
    <property type="match status" value="3"/>
</dbReference>
<dbReference type="PROSITE" id="PS51257">
    <property type="entry name" value="PROKAR_LIPOPROTEIN"/>
    <property type="match status" value="1"/>
</dbReference>
<comment type="similarity">
    <text evidence="1">Belongs to the multicopper oxidase family.</text>
</comment>
<dbReference type="RefSeq" id="WP_147133201.1">
    <property type="nucleotide sequence ID" value="NZ_BAABIJ010000001.1"/>
</dbReference>
<protein>
    <recommendedName>
        <fullName evidence="6">Multicopper oxidase CueO</fullName>
        <ecNumber evidence="5">1.16.3.4</ecNumber>
    </recommendedName>
    <alternativeName>
        <fullName evidence="7">Copper efflux oxidase</fullName>
    </alternativeName>
    <alternativeName>
        <fullName evidence="8">Cuprous oxidase</fullName>
    </alternativeName>
</protein>
<dbReference type="PROSITE" id="PS51318">
    <property type="entry name" value="TAT"/>
    <property type="match status" value="1"/>
</dbReference>
<dbReference type="PANTHER" id="PTHR48267:SF1">
    <property type="entry name" value="BILIRUBIN OXIDASE"/>
    <property type="match status" value="1"/>
</dbReference>